<feature type="transmembrane region" description="Helical" evidence="2">
    <location>
        <begin position="112"/>
        <end position="139"/>
    </location>
</feature>
<keyword evidence="3" id="KW-0547">Nucleotide-binding</keyword>
<keyword evidence="2" id="KW-1133">Transmembrane helix</keyword>
<protein>
    <submittedName>
        <fullName evidence="3">ATP-binding protein</fullName>
    </submittedName>
</protein>
<evidence type="ECO:0000256" key="1">
    <source>
        <dbReference type="SAM" id="MobiDB-lite"/>
    </source>
</evidence>
<sequence length="525" mass="52293">MPSACDLPLMNTVCDAVSGVASSTGQAITDGIGAWIAKSMGEMAQAAADLAAQAVDKTTAVDLDATWFRENYELLLPIGLVLIVGTFCLQLIRAAWRRDERALFQAVTGTVAGVFFAFAAIACTTIALTIVDALSAGLFKAANSSVDDAIRRVIKVNSYGAMYGLGWGIPAIVALGATIGAFLYWAVMVARKVGILILVTLAVFAGAGGGWEVARRWRRGWIEATSSLIVSKLLMTIVFLLGVSAMGKTDPTDGLSALSDAMAGIVIMVLVLLCPYATYKFVHWAAEGSGQDDLHRTGVAGVTVAAGAAKTAGQLAMQAGTGMPAPQGPAKVPGQGPGGVAAGINPAGGNTSPEGISGDEPPQTTFRFGEDPNATGDKGQPLIRRPRTDGDKGRPLIQRPGQPTSTGGASGGASAGATGTTGAATGATSAPGPSGTAAAPTASGPAPAGPGSSGPSGSDGSATAPGPVPTGAPTGPPPGIQAAPAKPTQPRPPAPSGLSPQGGTTPARWVYPKPPTGPGGSDPRS</sequence>
<proteinExistence type="predicted"/>
<keyword evidence="3" id="KW-0067">ATP-binding</keyword>
<accession>A0ABQ5NYY2</accession>
<keyword evidence="4" id="KW-1185">Reference proteome</keyword>
<feature type="compositionally biased region" description="Low complexity" evidence="1">
    <location>
        <begin position="415"/>
        <end position="465"/>
    </location>
</feature>
<feature type="compositionally biased region" description="Low complexity" evidence="1">
    <location>
        <begin position="324"/>
        <end position="334"/>
    </location>
</feature>
<evidence type="ECO:0000256" key="2">
    <source>
        <dbReference type="SAM" id="Phobius"/>
    </source>
</evidence>
<organism evidence="3 4">
    <name type="scientific">Streptomyces yaizuensis</name>
    <dbReference type="NCBI Taxonomy" id="2989713"/>
    <lineage>
        <taxon>Bacteria</taxon>
        <taxon>Bacillati</taxon>
        <taxon>Actinomycetota</taxon>
        <taxon>Actinomycetes</taxon>
        <taxon>Kitasatosporales</taxon>
        <taxon>Streptomycetaceae</taxon>
        <taxon>Streptomyces</taxon>
    </lineage>
</organism>
<feature type="compositionally biased region" description="Pro residues" evidence="1">
    <location>
        <begin position="466"/>
        <end position="479"/>
    </location>
</feature>
<reference evidence="3 4" key="1">
    <citation type="submission" date="2022-10" db="EMBL/GenBank/DDBJ databases">
        <title>Draft genome sequence of Streptomyces sp. YSPA8.</title>
        <authorList>
            <person name="Moriuchi R."/>
            <person name="Dohra H."/>
            <person name="Yamamura H."/>
            <person name="Kodani S."/>
        </authorList>
    </citation>
    <scope>NUCLEOTIDE SEQUENCE [LARGE SCALE GENOMIC DNA]</scope>
    <source>
        <strain evidence="3 4">YSPA8</strain>
    </source>
</reference>
<evidence type="ECO:0000313" key="3">
    <source>
        <dbReference type="EMBL" id="GLF95566.1"/>
    </source>
</evidence>
<feature type="region of interest" description="Disordered" evidence="1">
    <location>
        <begin position="319"/>
        <end position="525"/>
    </location>
</feature>
<feature type="transmembrane region" description="Helical" evidence="2">
    <location>
        <begin position="193"/>
        <end position="214"/>
    </location>
</feature>
<feature type="transmembrane region" description="Helical" evidence="2">
    <location>
        <begin position="221"/>
        <end position="241"/>
    </location>
</feature>
<comment type="caution">
    <text evidence="3">The sequence shown here is derived from an EMBL/GenBank/DDBJ whole genome shotgun (WGS) entry which is preliminary data.</text>
</comment>
<gene>
    <name evidence="3" type="ORF">SYYSPA8_14735</name>
</gene>
<dbReference type="Proteomes" id="UP001291653">
    <property type="component" value="Unassembled WGS sequence"/>
</dbReference>
<feature type="transmembrane region" description="Helical" evidence="2">
    <location>
        <begin position="74"/>
        <end position="92"/>
    </location>
</feature>
<evidence type="ECO:0000313" key="4">
    <source>
        <dbReference type="Proteomes" id="UP001291653"/>
    </source>
</evidence>
<feature type="transmembrane region" description="Helical" evidence="2">
    <location>
        <begin position="160"/>
        <end position="187"/>
    </location>
</feature>
<feature type="transmembrane region" description="Helical" evidence="2">
    <location>
        <begin position="261"/>
        <end position="279"/>
    </location>
</feature>
<dbReference type="GO" id="GO:0005524">
    <property type="term" value="F:ATP binding"/>
    <property type="evidence" value="ECO:0007669"/>
    <property type="project" value="UniProtKB-KW"/>
</dbReference>
<dbReference type="EMBL" id="BSBI01000005">
    <property type="protein sequence ID" value="GLF95566.1"/>
    <property type="molecule type" value="Genomic_DNA"/>
</dbReference>
<keyword evidence="2" id="KW-0472">Membrane</keyword>
<name>A0ABQ5NYY2_9ACTN</name>
<keyword evidence="2" id="KW-0812">Transmembrane</keyword>